<keyword evidence="2" id="KW-0808">Transferase</keyword>
<dbReference type="InterPro" id="IPR027417">
    <property type="entry name" value="P-loop_NTPase"/>
</dbReference>
<dbReference type="GO" id="GO:0005524">
    <property type="term" value="F:ATP binding"/>
    <property type="evidence" value="ECO:0007669"/>
    <property type="project" value="InterPro"/>
</dbReference>
<dbReference type="Gene3D" id="3.40.50.300">
    <property type="entry name" value="P-loop containing nucleotide triphosphate hydrolases"/>
    <property type="match status" value="1"/>
</dbReference>
<dbReference type="InterPro" id="IPR018163">
    <property type="entry name" value="Thr/Ala-tRNA-synth_IIc_edit"/>
</dbReference>
<sequence length="588" mass="67412">MLSLEHVYTTCSFFFCFFREAGIMKGNIIDSCMKQGCLTYTDEKGGLIMLELKLKSGEVKQCEAGAYVHELLEAWNVKEAVYAVTLDGKLHDLNYRIKKSGALDYIYADSETGKLIYERSLNFLFIVAVRSLFPDARVRMEHALSGGQYCEIDKEGYCKPQDVRKIEKRMKELIAANEVIHRRVVATAEAQAYFDRLGMKNKANLLACRKSATSSIYTLCGYDDYFYGIMLPDTSYLTHFSIRFYAPGVWLSAGNGFQNQAKLFHVFQEFETWGRLIGVSNIAELNAQIQQGYMDDLVLMSETMVEKKLAELAASIVQGHPHTKFILIAGPSSAGKTTFSRRLAIHLKILGKKPMPISMDDFYKNREDCPRLPDGSYDFEGLEALDLELFNDTMLKLLHKEAVHMPLFNFKTGQREWKERETVLEDDHILIIEGIHGLNPKTSADLPEEAKFRIYINALTHLNLDEHNRIPTSDYRLIRRIARDYQFRSWSAQNTIHFWKNVKQGEDQNIYPYQEEADAIFNSSMVYEMSILKRIVIPLLDQVHPHEAQYLEANRLKKLLAYFVDGSEEAVPRSSILAEFIGNSVFDV</sequence>
<keyword evidence="2" id="KW-0418">Kinase</keyword>
<evidence type="ECO:0000313" key="2">
    <source>
        <dbReference type="EMBL" id="KGJ53233.1"/>
    </source>
</evidence>
<dbReference type="Proteomes" id="UP000030008">
    <property type="component" value="Unassembled WGS sequence"/>
</dbReference>
<feature type="domain" description="Phosphoribulokinase/uridine kinase" evidence="1">
    <location>
        <begin position="326"/>
        <end position="524"/>
    </location>
</feature>
<evidence type="ECO:0000313" key="3">
    <source>
        <dbReference type="Proteomes" id="UP000030008"/>
    </source>
</evidence>
<protein>
    <submittedName>
        <fullName evidence="2">Phosphoribulokinase</fullName>
    </submittedName>
</protein>
<dbReference type="PANTHER" id="PTHR10285">
    <property type="entry name" value="URIDINE KINASE"/>
    <property type="match status" value="1"/>
</dbReference>
<dbReference type="EMBL" id="JQIF01000043">
    <property type="protein sequence ID" value="KGJ53233.1"/>
    <property type="molecule type" value="Genomic_DNA"/>
</dbReference>
<dbReference type="SUPFAM" id="SSF55186">
    <property type="entry name" value="ThrRS/AlaRS common domain"/>
    <property type="match status" value="1"/>
</dbReference>
<dbReference type="AlphaFoldDB" id="A0A099I8J9"/>
<name>A0A099I8J9_CLOIN</name>
<dbReference type="SUPFAM" id="SSF52540">
    <property type="entry name" value="P-loop containing nucleoside triphosphate hydrolases"/>
    <property type="match status" value="1"/>
</dbReference>
<dbReference type="InterPro" id="IPR006083">
    <property type="entry name" value="PRK/URK"/>
</dbReference>
<dbReference type="Pfam" id="PF00485">
    <property type="entry name" value="PRK"/>
    <property type="match status" value="1"/>
</dbReference>
<accession>A0A099I8J9</accession>
<dbReference type="RefSeq" id="WP_044905335.1">
    <property type="nucleotide sequence ID" value="NZ_JQIF01000043.1"/>
</dbReference>
<evidence type="ECO:0000259" key="1">
    <source>
        <dbReference type="Pfam" id="PF00485"/>
    </source>
</evidence>
<proteinExistence type="predicted"/>
<dbReference type="GO" id="GO:0016301">
    <property type="term" value="F:kinase activity"/>
    <property type="evidence" value="ECO:0007669"/>
    <property type="project" value="UniProtKB-KW"/>
</dbReference>
<gene>
    <name evidence="2" type="ORF">CIAN88_10330</name>
</gene>
<dbReference type="CDD" id="cd02028">
    <property type="entry name" value="UMPK_like"/>
    <property type="match status" value="1"/>
</dbReference>
<organism evidence="2 3">
    <name type="scientific">Clostridium innocuum</name>
    <dbReference type="NCBI Taxonomy" id="1522"/>
    <lineage>
        <taxon>Bacteria</taxon>
        <taxon>Bacillati</taxon>
        <taxon>Bacillota</taxon>
        <taxon>Clostridia</taxon>
        <taxon>Eubacteriales</taxon>
        <taxon>Clostridiaceae</taxon>
        <taxon>Clostridium</taxon>
    </lineage>
</organism>
<comment type="caution">
    <text evidence="2">The sequence shown here is derived from an EMBL/GenBank/DDBJ whole genome shotgun (WGS) entry which is preliminary data.</text>
</comment>
<reference evidence="2 3" key="1">
    <citation type="submission" date="2014-08" db="EMBL/GenBank/DDBJ databases">
        <title>Clostridium innocuum, an unnegligible vancomycin-resistant pathogen causing extra-intestinal infections.</title>
        <authorList>
            <person name="Feng Y."/>
            <person name="Chiu C.-H."/>
        </authorList>
    </citation>
    <scope>NUCLEOTIDE SEQUENCE [LARGE SCALE GENOMIC DNA]</scope>
    <source>
        <strain evidence="2 3">AN88</strain>
    </source>
</reference>
<dbReference type="Gene3D" id="3.30.980.10">
    <property type="entry name" value="Threonyl-trna Synthetase, Chain A, domain 2"/>
    <property type="match status" value="1"/>
</dbReference>